<comment type="caution">
    <text evidence="8">The sequence shown here is derived from an EMBL/GenBank/DDBJ whole genome shotgun (WGS) entry which is preliminary data.</text>
</comment>
<keyword evidence="2" id="KW-1003">Cell membrane</keyword>
<protein>
    <submittedName>
        <fullName evidence="8">PLD nuclease N-terminal domain-containing protein</fullName>
    </submittedName>
</protein>
<comment type="subcellular location">
    <subcellularLocation>
        <location evidence="1">Cell membrane</location>
        <topology evidence="1">Multi-pass membrane protein</topology>
    </subcellularLocation>
</comment>
<organism evidence="8 9">
    <name type="scientific">Evansella alkalicola</name>
    <dbReference type="NCBI Taxonomy" id="745819"/>
    <lineage>
        <taxon>Bacteria</taxon>
        <taxon>Bacillati</taxon>
        <taxon>Bacillota</taxon>
        <taxon>Bacilli</taxon>
        <taxon>Bacillales</taxon>
        <taxon>Bacillaceae</taxon>
        <taxon>Evansella</taxon>
    </lineage>
</organism>
<evidence type="ECO:0000256" key="2">
    <source>
        <dbReference type="ARBA" id="ARBA00022475"/>
    </source>
</evidence>
<gene>
    <name evidence="8" type="ORF">KS407_09930</name>
</gene>
<dbReference type="EMBL" id="JAHQCR010000044">
    <property type="protein sequence ID" value="MBU9721751.1"/>
    <property type="molecule type" value="Genomic_DNA"/>
</dbReference>
<reference evidence="8 9" key="1">
    <citation type="submission" date="2021-06" db="EMBL/GenBank/DDBJ databases">
        <title>Bacillus sp. RD4P76, an endophyte from a halophyte.</title>
        <authorList>
            <person name="Sun J.-Q."/>
        </authorList>
    </citation>
    <scope>NUCLEOTIDE SEQUENCE [LARGE SCALE GENOMIC DNA]</scope>
    <source>
        <strain evidence="8 9">JCM 17098</strain>
    </source>
</reference>
<dbReference type="Pfam" id="PF13396">
    <property type="entry name" value="PLDc_N"/>
    <property type="match status" value="1"/>
</dbReference>
<evidence type="ECO:0000256" key="3">
    <source>
        <dbReference type="ARBA" id="ARBA00022692"/>
    </source>
</evidence>
<evidence type="ECO:0000256" key="4">
    <source>
        <dbReference type="ARBA" id="ARBA00022989"/>
    </source>
</evidence>
<accession>A0ABS6JT46</accession>
<keyword evidence="9" id="KW-1185">Reference proteome</keyword>
<proteinExistence type="predicted"/>
<name>A0ABS6JT46_9BACI</name>
<keyword evidence="5 6" id="KW-0472">Membrane</keyword>
<evidence type="ECO:0000256" key="6">
    <source>
        <dbReference type="SAM" id="Phobius"/>
    </source>
</evidence>
<evidence type="ECO:0000313" key="8">
    <source>
        <dbReference type="EMBL" id="MBU9721751.1"/>
    </source>
</evidence>
<feature type="transmembrane region" description="Helical" evidence="6">
    <location>
        <begin position="7"/>
        <end position="28"/>
    </location>
</feature>
<feature type="transmembrane region" description="Helical" evidence="6">
    <location>
        <begin position="40"/>
        <end position="61"/>
    </location>
</feature>
<sequence length="66" mass="7562">MNDLQSVPWSLVAPIIILSFILMVIAFIDCFKHGRTNGPQWVWILVIVFINIAGPIAYFIFGRRND</sequence>
<keyword evidence="4 6" id="KW-1133">Transmembrane helix</keyword>
<feature type="domain" description="Cardiolipin synthase N-terminal" evidence="7">
    <location>
        <begin position="21"/>
        <end position="63"/>
    </location>
</feature>
<evidence type="ECO:0000313" key="9">
    <source>
        <dbReference type="Proteomes" id="UP000790580"/>
    </source>
</evidence>
<evidence type="ECO:0000256" key="5">
    <source>
        <dbReference type="ARBA" id="ARBA00023136"/>
    </source>
</evidence>
<dbReference type="Proteomes" id="UP000790580">
    <property type="component" value="Unassembled WGS sequence"/>
</dbReference>
<evidence type="ECO:0000259" key="7">
    <source>
        <dbReference type="Pfam" id="PF13396"/>
    </source>
</evidence>
<evidence type="ECO:0000256" key="1">
    <source>
        <dbReference type="ARBA" id="ARBA00004651"/>
    </source>
</evidence>
<keyword evidence="3 6" id="KW-0812">Transmembrane</keyword>
<dbReference type="InterPro" id="IPR027379">
    <property type="entry name" value="CLS_N"/>
</dbReference>